<evidence type="ECO:0000259" key="3">
    <source>
        <dbReference type="PROSITE" id="PS50102"/>
    </source>
</evidence>
<dbReference type="SUPFAM" id="SSF54928">
    <property type="entry name" value="RNA-binding domain, RBD"/>
    <property type="match status" value="1"/>
</dbReference>
<dbReference type="SMART" id="SM00360">
    <property type="entry name" value="RRM"/>
    <property type="match status" value="1"/>
</dbReference>
<comment type="caution">
    <text evidence="4">The sequence shown here is derived from an EMBL/GenBank/DDBJ whole genome shotgun (WGS) entry which is preliminary data.</text>
</comment>
<dbReference type="InterPro" id="IPR013087">
    <property type="entry name" value="Znf_C2H2_type"/>
</dbReference>
<dbReference type="CDD" id="cd05402">
    <property type="entry name" value="NT_PAP_TUTase"/>
    <property type="match status" value="1"/>
</dbReference>
<dbReference type="InterPro" id="IPR000504">
    <property type="entry name" value="RRM_dom"/>
</dbReference>
<dbReference type="SMART" id="SM00451">
    <property type="entry name" value="ZnF_U1"/>
    <property type="match status" value="1"/>
</dbReference>
<dbReference type="GO" id="GO:0003723">
    <property type="term" value="F:RNA binding"/>
    <property type="evidence" value="ECO:0007669"/>
    <property type="project" value="UniProtKB-UniRule"/>
</dbReference>
<evidence type="ECO:0000313" key="4">
    <source>
        <dbReference type="EMBL" id="NWT48779.1"/>
    </source>
</evidence>
<dbReference type="PROSITE" id="PS50102">
    <property type="entry name" value="RRM"/>
    <property type="match status" value="1"/>
</dbReference>
<dbReference type="InterPro" id="IPR054708">
    <property type="entry name" value="MTPAP-like_central"/>
</dbReference>
<name>A0A7K5P0K5_CHRMC</name>
<organism evidence="4 5">
    <name type="scientific">Chroicocephalus maculipennis</name>
    <name type="common">Brown-hooded gull</name>
    <name type="synonym">Larus maculipennis</name>
    <dbReference type="NCBI Taxonomy" id="287016"/>
    <lineage>
        <taxon>Eukaryota</taxon>
        <taxon>Metazoa</taxon>
        <taxon>Chordata</taxon>
        <taxon>Craniata</taxon>
        <taxon>Vertebrata</taxon>
        <taxon>Euteleostomi</taxon>
        <taxon>Archelosauria</taxon>
        <taxon>Archosauria</taxon>
        <taxon>Dinosauria</taxon>
        <taxon>Saurischia</taxon>
        <taxon>Theropoda</taxon>
        <taxon>Coelurosauria</taxon>
        <taxon>Aves</taxon>
        <taxon>Neognathae</taxon>
        <taxon>Neoaves</taxon>
        <taxon>Charadriiformes</taxon>
        <taxon>Laridae</taxon>
        <taxon>Chroicocephalus</taxon>
    </lineage>
</organism>
<dbReference type="Gene3D" id="3.30.160.60">
    <property type="entry name" value="Classic Zinc Finger"/>
    <property type="match status" value="1"/>
</dbReference>
<dbReference type="GO" id="GO:0008270">
    <property type="term" value="F:zinc ion binding"/>
    <property type="evidence" value="ECO:0007669"/>
    <property type="project" value="InterPro"/>
</dbReference>
<dbReference type="AlphaFoldDB" id="A0A7K5P0K5"/>
<proteinExistence type="predicted"/>
<dbReference type="SUPFAM" id="SSF57667">
    <property type="entry name" value="beta-beta-alpha zinc fingers"/>
    <property type="match status" value="1"/>
</dbReference>
<accession>A0A7K5P0K5</accession>
<dbReference type="InterPro" id="IPR035979">
    <property type="entry name" value="RBD_domain_sf"/>
</dbReference>
<feature type="non-terminal residue" evidence="4">
    <location>
        <position position="1"/>
    </location>
</feature>
<dbReference type="PANTHER" id="PTHR12271">
    <property type="entry name" value="POLY A POLYMERASE CID PAP -RELATED"/>
    <property type="match status" value="1"/>
</dbReference>
<reference evidence="4 5" key="1">
    <citation type="submission" date="2019-09" db="EMBL/GenBank/DDBJ databases">
        <title>Bird 10,000 Genomes (B10K) Project - Family phase.</title>
        <authorList>
            <person name="Zhang G."/>
        </authorList>
    </citation>
    <scope>NUCLEOTIDE SEQUENCE [LARGE SCALE GENOMIC DNA]</scope>
    <source>
        <strain evidence="4">B10K-DU-021-33</strain>
        <tissue evidence="4">Mixed tissue sample</tissue>
    </source>
</reference>
<protein>
    <submittedName>
        <fullName evidence="4">STPAP polymerase</fullName>
    </submittedName>
</protein>
<feature type="domain" description="RRM" evidence="3">
    <location>
        <begin position="55"/>
        <end position="127"/>
    </location>
</feature>
<dbReference type="GO" id="GO:0031123">
    <property type="term" value="P:RNA 3'-end processing"/>
    <property type="evidence" value="ECO:0007669"/>
    <property type="project" value="TreeGrafter"/>
</dbReference>
<sequence>PVADPDVESQPRGGFRCRLCQVSAANRPSLAEHLRGKKHQRLRALRAERRAQEQRSLFVTGFARGTSGAELADYFRTYGDVATVVMDKEKGAYAIVELREAAGRERALAEPRHHLDGHRLRVRPREQKGFVYGPPSGRSPRREPLGPARLEQELWQASDPGPSPPRPSCDTAAFLTHSPPSSPRSGCAVLPFGSSVNGFDAHGCDLDLLLDLEPTKSLQAAATRDLPASEDSILSDIDLAVTPAPEVLELVATVLRRCVPGVRRVRAVPTARRPVVKFCHKQSGLAGDISIDNRLALLNTRFLQLCAEADERVRPLVYAVRLWAKQQGLAGNPSGGGPLLNNYALTLLVLFFLQTRSPPVLPTVARLRDMAGDEDRAVVGGWDCSFPRDAASLEPSTNTE</sequence>
<evidence type="ECO:0000256" key="2">
    <source>
        <dbReference type="SAM" id="MobiDB-lite"/>
    </source>
</evidence>
<dbReference type="PANTHER" id="PTHR12271:SF127">
    <property type="entry name" value="SPECKLE TARGETED PIP5K1A-REGULATED POLY(A) POLYMERASE"/>
    <property type="match status" value="1"/>
</dbReference>
<dbReference type="Pfam" id="PF12874">
    <property type="entry name" value="zf-met"/>
    <property type="match status" value="1"/>
</dbReference>
<dbReference type="SUPFAM" id="SSF81301">
    <property type="entry name" value="Nucleotidyltransferase"/>
    <property type="match status" value="1"/>
</dbReference>
<keyword evidence="1" id="KW-0694">RNA-binding</keyword>
<dbReference type="GO" id="GO:1990817">
    <property type="term" value="F:poly(A) RNA polymerase activity"/>
    <property type="evidence" value="ECO:0007669"/>
    <property type="project" value="TreeGrafter"/>
</dbReference>
<dbReference type="Pfam" id="PF00076">
    <property type="entry name" value="RRM_1"/>
    <property type="match status" value="1"/>
</dbReference>
<dbReference type="Gene3D" id="3.30.460.10">
    <property type="entry name" value="Beta Polymerase, domain 2"/>
    <property type="match status" value="1"/>
</dbReference>
<feature type="non-terminal residue" evidence="4">
    <location>
        <position position="400"/>
    </location>
</feature>
<dbReference type="Pfam" id="PF22600">
    <property type="entry name" value="MTPAP-like_central"/>
    <property type="match status" value="1"/>
</dbReference>
<feature type="region of interest" description="Disordered" evidence="2">
    <location>
        <begin position="155"/>
        <end position="177"/>
    </location>
</feature>
<evidence type="ECO:0000313" key="5">
    <source>
        <dbReference type="Proteomes" id="UP000524558"/>
    </source>
</evidence>
<dbReference type="Proteomes" id="UP000524558">
    <property type="component" value="Unassembled WGS sequence"/>
</dbReference>
<dbReference type="InterPro" id="IPR003604">
    <property type="entry name" value="Matrin/U1-like-C_Znf_C2H2"/>
</dbReference>
<keyword evidence="5" id="KW-1185">Reference proteome</keyword>
<dbReference type="SUPFAM" id="SSF81631">
    <property type="entry name" value="PAP/OAS1 substrate-binding domain"/>
    <property type="match status" value="1"/>
</dbReference>
<dbReference type="Gene3D" id="1.10.1410.10">
    <property type="match status" value="1"/>
</dbReference>
<dbReference type="GO" id="GO:0016607">
    <property type="term" value="C:nuclear speck"/>
    <property type="evidence" value="ECO:0007669"/>
    <property type="project" value="TreeGrafter"/>
</dbReference>
<dbReference type="InterPro" id="IPR012677">
    <property type="entry name" value="Nucleotide-bd_a/b_plait_sf"/>
</dbReference>
<evidence type="ECO:0000256" key="1">
    <source>
        <dbReference type="PROSITE-ProRule" id="PRU00176"/>
    </source>
</evidence>
<dbReference type="EMBL" id="VYZF01005394">
    <property type="protein sequence ID" value="NWT48779.1"/>
    <property type="molecule type" value="Genomic_DNA"/>
</dbReference>
<dbReference type="InterPro" id="IPR043519">
    <property type="entry name" value="NT_sf"/>
</dbReference>
<dbReference type="Gene3D" id="3.30.70.330">
    <property type="match status" value="1"/>
</dbReference>
<dbReference type="InterPro" id="IPR036236">
    <property type="entry name" value="Znf_C2H2_sf"/>
</dbReference>
<gene>
    <name evidence="4" type="primary">Tut1</name>
    <name evidence="4" type="ORF">CHRMAC_R14601</name>
</gene>